<gene>
    <name evidence="2" type="ORF">N7G274_007973</name>
</gene>
<evidence type="ECO:0000313" key="3">
    <source>
        <dbReference type="Proteomes" id="UP001590950"/>
    </source>
</evidence>
<dbReference type="Proteomes" id="UP001590950">
    <property type="component" value="Unassembled WGS sequence"/>
</dbReference>
<keyword evidence="3" id="KW-1185">Reference proteome</keyword>
<comment type="caution">
    <text evidence="2">The sequence shown here is derived from an EMBL/GenBank/DDBJ whole genome shotgun (WGS) entry which is preliminary data.</text>
</comment>
<accession>A0ABR4A0B0</accession>
<protein>
    <submittedName>
        <fullName evidence="2">Uncharacterized protein</fullName>
    </submittedName>
</protein>
<organism evidence="2 3">
    <name type="scientific">Stereocaulon virgatum</name>
    <dbReference type="NCBI Taxonomy" id="373712"/>
    <lineage>
        <taxon>Eukaryota</taxon>
        <taxon>Fungi</taxon>
        <taxon>Dikarya</taxon>
        <taxon>Ascomycota</taxon>
        <taxon>Pezizomycotina</taxon>
        <taxon>Lecanoromycetes</taxon>
        <taxon>OSLEUM clade</taxon>
        <taxon>Lecanoromycetidae</taxon>
        <taxon>Lecanorales</taxon>
        <taxon>Lecanorineae</taxon>
        <taxon>Stereocaulaceae</taxon>
        <taxon>Stereocaulon</taxon>
    </lineage>
</organism>
<dbReference type="EMBL" id="JBEFKJ010000026">
    <property type="protein sequence ID" value="KAL2039305.1"/>
    <property type="molecule type" value="Genomic_DNA"/>
</dbReference>
<proteinExistence type="predicted"/>
<reference evidence="2 3" key="1">
    <citation type="submission" date="2024-09" db="EMBL/GenBank/DDBJ databases">
        <title>Rethinking Asexuality: The Enigmatic Case of Functional Sexual Genes in Lepraria (Stereocaulaceae).</title>
        <authorList>
            <person name="Doellman M."/>
            <person name="Sun Y."/>
            <person name="Barcenas-Pena A."/>
            <person name="Lumbsch H.T."/>
            <person name="Grewe F."/>
        </authorList>
    </citation>
    <scope>NUCLEOTIDE SEQUENCE [LARGE SCALE GENOMIC DNA]</scope>
    <source>
        <strain evidence="2 3">Mercado 3170</strain>
    </source>
</reference>
<evidence type="ECO:0000313" key="2">
    <source>
        <dbReference type="EMBL" id="KAL2039305.1"/>
    </source>
</evidence>
<sequence length="230" mass="26913">MPKQTKRGLEPVQHWTREDSSEKLFDSNPHSAGEVKGRPGNARRGNREAWQHYSIADHHRVSTTSDINANIEQLSYNTPKAQREHYLDHRERIDMLGPGWPRSYIPPCHRPWHHQHPSVIANGLLIETCSEYKNVFPNSKDTFEPANMPWWAFWLVAFAARQTTLKEADICLLFKFKYKDFVPGVEQMEQKHTIELWNFLNDGEHGFAFEWDHSEEYEDALKDASRCVAE</sequence>
<name>A0ABR4A0B0_9LECA</name>
<feature type="region of interest" description="Disordered" evidence="1">
    <location>
        <begin position="1"/>
        <end position="46"/>
    </location>
</feature>
<feature type="compositionally biased region" description="Basic and acidic residues" evidence="1">
    <location>
        <begin position="15"/>
        <end position="25"/>
    </location>
</feature>
<evidence type="ECO:0000256" key="1">
    <source>
        <dbReference type="SAM" id="MobiDB-lite"/>
    </source>
</evidence>